<dbReference type="PATRIC" id="fig|999408.3.peg.6011"/>
<dbReference type="Proteomes" id="UP000013085">
    <property type="component" value="Unassembled WGS sequence"/>
</dbReference>
<dbReference type="HOGENOM" id="CLU_2166583_0_0_9"/>
<dbReference type="RefSeq" id="WP_002595038.1">
    <property type="nucleotide sequence ID" value="NZ_KB851000.1"/>
</dbReference>
<comment type="caution">
    <text evidence="1">The sequence shown here is derived from an EMBL/GenBank/DDBJ whole genome shotgun (WGS) entry which is preliminary data.</text>
</comment>
<accession>A0A0E2H268</accession>
<sequence>MKDTKNNIRSFRYSDRVAQILESMEGDSLNAKFENLVIFCHDRLPEVQKKYDMYKSMADRQWNEFMELSDLRDGIKRDLRNVENKLCSLDELLEYTENRCKAVMEHKEEL</sequence>
<evidence type="ECO:0000313" key="2">
    <source>
        <dbReference type="Proteomes" id="UP000013085"/>
    </source>
</evidence>
<gene>
    <name evidence="1" type="ORF">HMPREF1090_05607</name>
</gene>
<name>A0A0E2H268_9FIRM</name>
<protein>
    <submittedName>
        <fullName evidence="1">Uncharacterized protein</fullName>
    </submittedName>
</protein>
<reference evidence="1 2" key="1">
    <citation type="submission" date="2013-01" db="EMBL/GenBank/DDBJ databases">
        <title>The Genome Sequence of Clostridium clostridioforme 90A8.</title>
        <authorList>
            <consortium name="The Broad Institute Genome Sequencing Platform"/>
            <person name="Earl A."/>
            <person name="Ward D."/>
            <person name="Feldgarden M."/>
            <person name="Gevers D."/>
            <person name="Courvalin P."/>
            <person name="Lambert T."/>
            <person name="Walker B."/>
            <person name="Young S.K."/>
            <person name="Zeng Q."/>
            <person name="Gargeya S."/>
            <person name="Fitzgerald M."/>
            <person name="Haas B."/>
            <person name="Abouelleil A."/>
            <person name="Alvarado L."/>
            <person name="Arachchi H.M."/>
            <person name="Berlin A.M."/>
            <person name="Chapman S.B."/>
            <person name="Dewar J."/>
            <person name="Goldberg J."/>
            <person name="Griggs A."/>
            <person name="Gujja S."/>
            <person name="Hansen M."/>
            <person name="Howarth C."/>
            <person name="Imamovic A."/>
            <person name="Larimer J."/>
            <person name="McCowan C."/>
            <person name="Murphy C."/>
            <person name="Neiman D."/>
            <person name="Pearson M."/>
            <person name="Priest M."/>
            <person name="Roberts A."/>
            <person name="Saif S."/>
            <person name="Shea T."/>
            <person name="Sisk P."/>
            <person name="Sykes S."/>
            <person name="Wortman J."/>
            <person name="Nusbaum C."/>
            <person name="Birren B."/>
        </authorList>
    </citation>
    <scope>NUCLEOTIDE SEQUENCE [LARGE SCALE GENOMIC DNA]</scope>
    <source>
        <strain evidence="1 2">90A8</strain>
    </source>
</reference>
<dbReference type="EMBL" id="AGYR01000078">
    <property type="protein sequence ID" value="ENZ05829.1"/>
    <property type="molecule type" value="Genomic_DNA"/>
</dbReference>
<organism evidence="1 2">
    <name type="scientific">[Clostridium] clostridioforme 90A8</name>
    <dbReference type="NCBI Taxonomy" id="999408"/>
    <lineage>
        <taxon>Bacteria</taxon>
        <taxon>Bacillati</taxon>
        <taxon>Bacillota</taxon>
        <taxon>Clostridia</taxon>
        <taxon>Lachnospirales</taxon>
        <taxon>Lachnospiraceae</taxon>
        <taxon>Enterocloster</taxon>
    </lineage>
</organism>
<evidence type="ECO:0000313" key="1">
    <source>
        <dbReference type="EMBL" id="ENZ05829.1"/>
    </source>
</evidence>
<proteinExistence type="predicted"/>
<dbReference type="AlphaFoldDB" id="A0A0E2H268"/>